<dbReference type="Proteomes" id="UP000324222">
    <property type="component" value="Unassembled WGS sequence"/>
</dbReference>
<feature type="signal peptide" evidence="1">
    <location>
        <begin position="1"/>
        <end position="29"/>
    </location>
</feature>
<keyword evidence="3" id="KW-1185">Reference proteome</keyword>
<dbReference type="AlphaFoldDB" id="A0A5B7J0R1"/>
<name>A0A5B7J0R1_PORTR</name>
<accession>A0A5B7J0R1</accession>
<evidence type="ECO:0000256" key="1">
    <source>
        <dbReference type="SAM" id="SignalP"/>
    </source>
</evidence>
<sequence>MLSCAGWTTGGSAKLTLSLCFMGLPPFGALRVSSGTVSAEGHIYIQIKKGGLSSHTRFARWSFTLHFCCHLPSRSDVAYVK</sequence>
<evidence type="ECO:0000313" key="3">
    <source>
        <dbReference type="Proteomes" id="UP000324222"/>
    </source>
</evidence>
<dbReference type="EMBL" id="VSRR010076605">
    <property type="protein sequence ID" value="MPC88093.1"/>
    <property type="molecule type" value="Genomic_DNA"/>
</dbReference>
<comment type="caution">
    <text evidence="2">The sequence shown here is derived from an EMBL/GenBank/DDBJ whole genome shotgun (WGS) entry which is preliminary data.</text>
</comment>
<organism evidence="2 3">
    <name type="scientific">Portunus trituberculatus</name>
    <name type="common">Swimming crab</name>
    <name type="synonym">Neptunus trituberculatus</name>
    <dbReference type="NCBI Taxonomy" id="210409"/>
    <lineage>
        <taxon>Eukaryota</taxon>
        <taxon>Metazoa</taxon>
        <taxon>Ecdysozoa</taxon>
        <taxon>Arthropoda</taxon>
        <taxon>Crustacea</taxon>
        <taxon>Multicrustacea</taxon>
        <taxon>Malacostraca</taxon>
        <taxon>Eumalacostraca</taxon>
        <taxon>Eucarida</taxon>
        <taxon>Decapoda</taxon>
        <taxon>Pleocyemata</taxon>
        <taxon>Brachyura</taxon>
        <taxon>Eubrachyura</taxon>
        <taxon>Portunoidea</taxon>
        <taxon>Portunidae</taxon>
        <taxon>Portuninae</taxon>
        <taxon>Portunus</taxon>
    </lineage>
</organism>
<evidence type="ECO:0000313" key="2">
    <source>
        <dbReference type="EMBL" id="MPC88093.1"/>
    </source>
</evidence>
<gene>
    <name evidence="2" type="ORF">E2C01_082983</name>
</gene>
<keyword evidence="1" id="KW-0732">Signal</keyword>
<proteinExistence type="predicted"/>
<evidence type="ECO:0008006" key="4">
    <source>
        <dbReference type="Google" id="ProtNLM"/>
    </source>
</evidence>
<reference evidence="2 3" key="1">
    <citation type="submission" date="2019-05" db="EMBL/GenBank/DDBJ databases">
        <title>Another draft genome of Portunus trituberculatus and its Hox gene families provides insights of decapod evolution.</title>
        <authorList>
            <person name="Jeong J.-H."/>
            <person name="Song I."/>
            <person name="Kim S."/>
            <person name="Choi T."/>
            <person name="Kim D."/>
            <person name="Ryu S."/>
            <person name="Kim W."/>
        </authorList>
    </citation>
    <scope>NUCLEOTIDE SEQUENCE [LARGE SCALE GENOMIC DNA]</scope>
    <source>
        <tissue evidence="2">Muscle</tissue>
    </source>
</reference>
<feature type="chain" id="PRO_5022981505" description="Secreted protein" evidence="1">
    <location>
        <begin position="30"/>
        <end position="81"/>
    </location>
</feature>
<protein>
    <recommendedName>
        <fullName evidence="4">Secreted protein</fullName>
    </recommendedName>
</protein>